<accession>A0ABR1W3E5</accession>
<name>A0ABR1W3E5_9PEZI</name>
<proteinExistence type="predicted"/>
<evidence type="ECO:0000256" key="1">
    <source>
        <dbReference type="SAM" id="MobiDB-lite"/>
    </source>
</evidence>
<evidence type="ECO:0000313" key="2">
    <source>
        <dbReference type="EMBL" id="KAK8078010.1"/>
    </source>
</evidence>
<dbReference type="Proteomes" id="UP001446871">
    <property type="component" value="Unassembled WGS sequence"/>
</dbReference>
<feature type="region of interest" description="Disordered" evidence="1">
    <location>
        <begin position="1"/>
        <end position="47"/>
    </location>
</feature>
<dbReference type="EMBL" id="JAQQWM010000002">
    <property type="protein sequence ID" value="KAK8078010.1"/>
    <property type="molecule type" value="Genomic_DNA"/>
</dbReference>
<gene>
    <name evidence="2" type="ORF">PG996_004180</name>
</gene>
<organism evidence="2 3">
    <name type="scientific">Apiospora saccharicola</name>
    <dbReference type="NCBI Taxonomy" id="335842"/>
    <lineage>
        <taxon>Eukaryota</taxon>
        <taxon>Fungi</taxon>
        <taxon>Dikarya</taxon>
        <taxon>Ascomycota</taxon>
        <taxon>Pezizomycotina</taxon>
        <taxon>Sordariomycetes</taxon>
        <taxon>Xylariomycetidae</taxon>
        <taxon>Amphisphaeriales</taxon>
        <taxon>Apiosporaceae</taxon>
        <taxon>Apiospora</taxon>
    </lineage>
</organism>
<keyword evidence="3" id="KW-1185">Reference proteome</keyword>
<reference evidence="2 3" key="1">
    <citation type="submission" date="2023-01" db="EMBL/GenBank/DDBJ databases">
        <title>Analysis of 21 Apiospora genomes using comparative genomics revels a genus with tremendous synthesis potential of carbohydrate active enzymes and secondary metabolites.</title>
        <authorList>
            <person name="Sorensen T."/>
        </authorList>
    </citation>
    <scope>NUCLEOTIDE SEQUENCE [LARGE SCALE GENOMIC DNA]</scope>
    <source>
        <strain evidence="2 3">CBS 83171</strain>
    </source>
</reference>
<evidence type="ECO:0000313" key="3">
    <source>
        <dbReference type="Proteomes" id="UP001446871"/>
    </source>
</evidence>
<feature type="region of interest" description="Disordered" evidence="1">
    <location>
        <begin position="162"/>
        <end position="183"/>
    </location>
</feature>
<protein>
    <submittedName>
        <fullName evidence="2">Uncharacterized protein</fullName>
    </submittedName>
</protein>
<sequence length="183" mass="19652">MASQDIRRSFGTTGDATKAPAVVSQINGKAEPWTPSQRADGFSASDQQQGIELEAYAEAVIVAGPGQDSLAKHVPLHGTANTRSGTSDMSGRRMSYEEATFLQRRIATNLSLSQAQWKATNPALLKGQQTATIPSSLHGQGYTTGQRGRPLTLAVGMRWRPSVDARPPYLRRAGADGSSEERR</sequence>
<comment type="caution">
    <text evidence="2">The sequence shown here is derived from an EMBL/GenBank/DDBJ whole genome shotgun (WGS) entry which is preliminary data.</text>
</comment>